<protein>
    <recommendedName>
        <fullName evidence="3">Glycosyltransferase 2-like domain-containing protein</fullName>
    </recommendedName>
</protein>
<gene>
    <name evidence="1" type="ORF">APY04_0505</name>
</gene>
<dbReference type="STRING" id="121290.APY04_0505"/>
<sequence length="247" mass="28374">MKYKIDPAKFSTFLTSCGRFDLLGETIISFQRHFEVDRILVAEDSEDSAAAEQFAQAYPVADVRVNLPKLGQMRSIDAHYAMLSTPYVVHLEDDWGFTRSIDLDAVTRFLEARPDIAVVCIAHRIYDPRFSKGARQETFEGIDYLVWDTDAHPKWFSYSFNPSVARMSLWREVGPFAKFVTEENLSLFLKQRGMRIAMVVPGIADHIGDDRHAHDPFQPKRAKTFLARLQRSIAKRLPFKRNDQQSG</sequence>
<dbReference type="AlphaFoldDB" id="A0A109BM08"/>
<accession>A0A109BM08</accession>
<comment type="caution">
    <text evidence="1">The sequence shown here is derived from an EMBL/GenBank/DDBJ whole genome shotgun (WGS) entry which is preliminary data.</text>
</comment>
<proteinExistence type="predicted"/>
<dbReference type="PATRIC" id="fig|121290.4.peg.2530"/>
<reference evidence="1 2" key="1">
    <citation type="submission" date="2015-10" db="EMBL/GenBank/DDBJ databases">
        <title>Transcriptomic analysis of a linuron degrading triple-species bacterial consortium.</title>
        <authorList>
            <person name="Albers P."/>
        </authorList>
    </citation>
    <scope>NUCLEOTIDE SEQUENCE [LARGE SCALE GENOMIC DNA]</scope>
    <source>
        <strain evidence="1 2">WDL6</strain>
    </source>
</reference>
<dbReference type="SUPFAM" id="SSF53448">
    <property type="entry name" value="Nucleotide-diphospho-sugar transferases"/>
    <property type="match status" value="1"/>
</dbReference>
<dbReference type="Proteomes" id="UP000059074">
    <property type="component" value="Unassembled WGS sequence"/>
</dbReference>
<dbReference type="OrthoDB" id="848759at2"/>
<evidence type="ECO:0008006" key="3">
    <source>
        <dbReference type="Google" id="ProtNLM"/>
    </source>
</evidence>
<dbReference type="RefSeq" id="WP_068459363.1">
    <property type="nucleotide sequence ID" value="NZ_LMTR01000026.1"/>
</dbReference>
<evidence type="ECO:0000313" key="1">
    <source>
        <dbReference type="EMBL" id="KWT71254.1"/>
    </source>
</evidence>
<name>A0A109BM08_HYPSL</name>
<keyword evidence="2" id="KW-1185">Reference proteome</keyword>
<dbReference type="InterPro" id="IPR029044">
    <property type="entry name" value="Nucleotide-diphossugar_trans"/>
</dbReference>
<dbReference type="EMBL" id="LMTR01000026">
    <property type="protein sequence ID" value="KWT71254.1"/>
    <property type="molecule type" value="Genomic_DNA"/>
</dbReference>
<organism evidence="1 2">
    <name type="scientific">Hyphomicrobium sulfonivorans</name>
    <dbReference type="NCBI Taxonomy" id="121290"/>
    <lineage>
        <taxon>Bacteria</taxon>
        <taxon>Pseudomonadati</taxon>
        <taxon>Pseudomonadota</taxon>
        <taxon>Alphaproteobacteria</taxon>
        <taxon>Hyphomicrobiales</taxon>
        <taxon>Hyphomicrobiaceae</taxon>
        <taxon>Hyphomicrobium</taxon>
    </lineage>
</organism>
<evidence type="ECO:0000313" key="2">
    <source>
        <dbReference type="Proteomes" id="UP000059074"/>
    </source>
</evidence>